<comment type="caution">
    <text evidence="3">The sequence shown here is derived from an EMBL/GenBank/DDBJ whole genome shotgun (WGS) entry which is preliminary data.</text>
</comment>
<dbReference type="EMBL" id="AUZZ01011305">
    <property type="protein sequence ID" value="EQD26739.1"/>
    <property type="molecule type" value="Genomic_DNA"/>
</dbReference>
<evidence type="ECO:0000313" key="2">
    <source>
        <dbReference type="EMBL" id="EQD26739.1"/>
    </source>
</evidence>
<proteinExistence type="predicted"/>
<dbReference type="AlphaFoldDB" id="T1AX94"/>
<gene>
    <name evidence="3" type="ORF">B1B_13108</name>
    <name evidence="2" type="ORF">B2A_15526</name>
</gene>
<dbReference type="Pfam" id="PF20586">
    <property type="entry name" value="DUF6788"/>
    <property type="match status" value="1"/>
</dbReference>
<sequence length="164" mass="18193">MEALEEMVDEGKGAELLGGDTEAVGHGGGEYLTVLILLVPCSTGGRDVEREGGTISRALRREFEHHRGELSRVGFFLRGSVVRRFMPCGRAGCRCQGSPPRLHGPYYQWTRKVRGKTVTVRLTPEVARVYLAWIKNGRGLDDLLAKMEKVSERAVEGLRRQGGR</sequence>
<evidence type="ECO:0000313" key="3">
    <source>
        <dbReference type="EMBL" id="EQD45304.1"/>
    </source>
</evidence>
<reference evidence="3" key="1">
    <citation type="submission" date="2013-08" db="EMBL/GenBank/DDBJ databases">
        <authorList>
            <person name="Mendez C."/>
            <person name="Richter M."/>
            <person name="Ferrer M."/>
            <person name="Sanchez J."/>
        </authorList>
    </citation>
    <scope>NUCLEOTIDE SEQUENCE</scope>
</reference>
<accession>T1AX94</accession>
<feature type="domain" description="DUF6788" evidence="1">
    <location>
        <begin position="73"/>
        <end position="126"/>
    </location>
</feature>
<organism evidence="3">
    <name type="scientific">mine drainage metagenome</name>
    <dbReference type="NCBI Taxonomy" id="410659"/>
    <lineage>
        <taxon>unclassified sequences</taxon>
        <taxon>metagenomes</taxon>
        <taxon>ecological metagenomes</taxon>
    </lineage>
</organism>
<dbReference type="InterPro" id="IPR046738">
    <property type="entry name" value="DUF6788"/>
</dbReference>
<reference evidence="3" key="2">
    <citation type="journal article" date="2014" name="ISME J.">
        <title>Microbial stratification in low pH oxic and suboxic macroscopic growths along an acid mine drainage.</title>
        <authorList>
            <person name="Mendez-Garcia C."/>
            <person name="Mesa V."/>
            <person name="Sprenger R.R."/>
            <person name="Richter M."/>
            <person name="Diez M.S."/>
            <person name="Solano J."/>
            <person name="Bargiela R."/>
            <person name="Golyshina O.V."/>
            <person name="Manteca A."/>
            <person name="Ramos J.L."/>
            <person name="Gallego J.R."/>
            <person name="Llorente I."/>
            <person name="Martins Dos Santos V.A."/>
            <person name="Jensen O.N."/>
            <person name="Pelaez A.I."/>
            <person name="Sanchez J."/>
            <person name="Ferrer M."/>
        </authorList>
    </citation>
    <scope>NUCLEOTIDE SEQUENCE</scope>
</reference>
<name>T1AX94_9ZZZZ</name>
<dbReference type="EMBL" id="AUZY01008622">
    <property type="protein sequence ID" value="EQD45304.1"/>
    <property type="molecule type" value="Genomic_DNA"/>
</dbReference>
<evidence type="ECO:0000259" key="1">
    <source>
        <dbReference type="Pfam" id="PF20586"/>
    </source>
</evidence>
<protein>
    <recommendedName>
        <fullName evidence="1">DUF6788 domain-containing protein</fullName>
    </recommendedName>
</protein>